<dbReference type="Proteomes" id="UP000217696">
    <property type="component" value="Chromosome"/>
</dbReference>
<dbReference type="KEGG" id="asoc:CB4_00120"/>
<gene>
    <name evidence="1" type="ORF">CB4_00120</name>
</gene>
<evidence type="ECO:0000313" key="2">
    <source>
        <dbReference type="Proteomes" id="UP000217696"/>
    </source>
</evidence>
<name>A0A0U5AVT3_9BACL</name>
<reference evidence="1 2" key="1">
    <citation type="submission" date="2015-12" db="EMBL/GenBank/DDBJ databases">
        <title>Genome sequence of Aneurinibacillus soli.</title>
        <authorList>
            <person name="Lee J.S."/>
            <person name="Lee K.C."/>
            <person name="Kim K.K."/>
            <person name="Lee B.W."/>
        </authorList>
    </citation>
    <scope>NUCLEOTIDE SEQUENCE [LARGE SCALE GENOMIC DNA]</scope>
    <source>
        <strain evidence="1 2">CB4</strain>
    </source>
</reference>
<sequence>MALKAAAELLKRRSEETTKMNYQNNMEGICDVKAAGSNSKNFVLWREVVTAYAAPAIMAGIGGLITADKGLQIGALTTIGGSSALVAWMIGLWLRSRGGHKQWITSAPRLIVVGMFALTGALFGLFAAWVTSGLLEIFNPSNHLAWFSRVWTDFPLSATIASTTVTWRWRLTVTKNFSATGGDRK</sequence>
<evidence type="ECO:0000313" key="1">
    <source>
        <dbReference type="EMBL" id="BAU26048.1"/>
    </source>
</evidence>
<protein>
    <submittedName>
        <fullName evidence="1">Uncharacterized protein</fullName>
    </submittedName>
</protein>
<dbReference type="AlphaFoldDB" id="A0A0U5AVT3"/>
<proteinExistence type="predicted"/>
<dbReference type="EMBL" id="AP017312">
    <property type="protein sequence ID" value="BAU26048.1"/>
    <property type="molecule type" value="Genomic_DNA"/>
</dbReference>
<keyword evidence="2" id="KW-1185">Reference proteome</keyword>
<organism evidence="1 2">
    <name type="scientific">Aneurinibacillus soli</name>
    <dbReference type="NCBI Taxonomy" id="1500254"/>
    <lineage>
        <taxon>Bacteria</taxon>
        <taxon>Bacillati</taxon>
        <taxon>Bacillota</taxon>
        <taxon>Bacilli</taxon>
        <taxon>Bacillales</taxon>
        <taxon>Paenibacillaceae</taxon>
        <taxon>Aneurinibacillus group</taxon>
        <taxon>Aneurinibacillus</taxon>
    </lineage>
</organism>
<accession>A0A0U5AVT3</accession>
<dbReference type="RefSeq" id="WP_373681375.1">
    <property type="nucleotide sequence ID" value="NZ_AP017312.1"/>
</dbReference>